<feature type="coiled-coil region" evidence="1">
    <location>
        <begin position="108"/>
        <end position="166"/>
    </location>
</feature>
<organism evidence="4">
    <name type="scientific">Cyprideis torosa</name>
    <dbReference type="NCBI Taxonomy" id="163714"/>
    <lineage>
        <taxon>Eukaryota</taxon>
        <taxon>Metazoa</taxon>
        <taxon>Ecdysozoa</taxon>
        <taxon>Arthropoda</taxon>
        <taxon>Crustacea</taxon>
        <taxon>Oligostraca</taxon>
        <taxon>Ostracoda</taxon>
        <taxon>Podocopa</taxon>
        <taxon>Podocopida</taxon>
        <taxon>Cytherocopina</taxon>
        <taxon>Cytheroidea</taxon>
        <taxon>Cytherideidae</taxon>
        <taxon>Cyprideis</taxon>
    </lineage>
</organism>
<gene>
    <name evidence="4" type="ORF">CTOB1V02_LOCUS4861</name>
</gene>
<dbReference type="SUPFAM" id="SSF47565">
    <property type="entry name" value="Insect pheromone/odorant-binding proteins"/>
    <property type="match status" value="1"/>
</dbReference>
<feature type="region of interest" description="Disordered" evidence="2">
    <location>
        <begin position="185"/>
        <end position="222"/>
    </location>
</feature>
<feature type="chain" id="PRO_5043904879" evidence="3">
    <location>
        <begin position="20"/>
        <end position="686"/>
    </location>
</feature>
<protein>
    <submittedName>
        <fullName evidence="4">Uncharacterized protein</fullName>
    </submittedName>
</protein>
<dbReference type="OrthoDB" id="6363036at2759"/>
<dbReference type="InterPro" id="IPR036728">
    <property type="entry name" value="PBP_GOBP_sf"/>
</dbReference>
<sequence>MKLLFLSPLSPMFLICCVASGVVVTPGTKCANVTSFGEGVPEDVQRKIVSTAINRINDLQDQDYSIRTYYFDVDGDHRFTIFRSPTPCSRQCNNTTTPSPTIPQDQRILELQKELAATKREMEEARKEIEELKILSSSKIRSTSSCEAVRQQLTQEKERKKTLNDLNTVLLDIVKLRTLTFKPPLGQPVSGRRRAGATPMTGSQPEAHKCRDSERISSQSAKGFHDARLVQPSVPGHVSGARLVQPSVQGHVSGARLVQPSVQGHVSGARLVQPSVPGHVRPGSRPTGNLSEFPRTQEVLCFLLHWLVIMLFRFLVLAAICFSPSIQDSTYKLLKEYGELKLNQACYGEKAFRIWNYNYNDAKNRCEAKGFSTKKDDYLTFSPASKIEKPTKKAISDNSPQFINPNKFFVVDPPHDPSIYYPAFAYQAQPRPADQLDLPFDVEAVNKYVAKLQQAFRQQNGMQTPSNPYVRRPQHDYSFFGALTGAYATPSVSGKSDKQSTSYKSHYNPYAPFLRAPEAVSSYSSFDPAYYKSLAYKPNSYYSSAAAPSVGSYYQTRIKRDTSMIPTDQELLKFEEQQLERAAQRTIEEMRGMACVMKEMGYMKDNDEVDVEFKIKEIRALDIDESLKDNLVELAQGCYDLTRHIPDSLLKLYPVSTQLARSMKFFKCCKKAATKVCIKHEFQRRV</sequence>
<dbReference type="EMBL" id="OB660985">
    <property type="protein sequence ID" value="CAD7226950.1"/>
    <property type="molecule type" value="Genomic_DNA"/>
</dbReference>
<dbReference type="AlphaFoldDB" id="A0A7R8WDT8"/>
<dbReference type="GO" id="GO:0005549">
    <property type="term" value="F:odorant binding"/>
    <property type="evidence" value="ECO:0007669"/>
    <property type="project" value="InterPro"/>
</dbReference>
<accession>A0A7R8WDT8</accession>
<name>A0A7R8WDT8_9CRUS</name>
<proteinExistence type="predicted"/>
<feature type="signal peptide" evidence="3">
    <location>
        <begin position="1"/>
        <end position="19"/>
    </location>
</feature>
<keyword evidence="3" id="KW-0732">Signal</keyword>
<evidence type="ECO:0000256" key="3">
    <source>
        <dbReference type="SAM" id="SignalP"/>
    </source>
</evidence>
<reference evidence="4" key="1">
    <citation type="submission" date="2020-11" db="EMBL/GenBank/DDBJ databases">
        <authorList>
            <person name="Tran Van P."/>
        </authorList>
    </citation>
    <scope>NUCLEOTIDE SEQUENCE</scope>
</reference>
<evidence type="ECO:0000313" key="4">
    <source>
        <dbReference type="EMBL" id="CAD7226950.1"/>
    </source>
</evidence>
<dbReference type="Gene3D" id="1.10.238.20">
    <property type="entry name" value="Pheromone/general odorant binding protein domain"/>
    <property type="match status" value="1"/>
</dbReference>
<dbReference type="CDD" id="cd23992">
    <property type="entry name" value="PBP_GOBP"/>
    <property type="match status" value="1"/>
</dbReference>
<evidence type="ECO:0000256" key="2">
    <source>
        <dbReference type="SAM" id="MobiDB-lite"/>
    </source>
</evidence>
<evidence type="ECO:0000256" key="1">
    <source>
        <dbReference type="SAM" id="Coils"/>
    </source>
</evidence>
<feature type="compositionally biased region" description="Basic and acidic residues" evidence="2">
    <location>
        <begin position="206"/>
        <end position="215"/>
    </location>
</feature>
<keyword evidence="1" id="KW-0175">Coiled coil</keyword>